<keyword evidence="3" id="KW-1185">Reference proteome</keyword>
<accession>A0A0E0JG38</accession>
<reference evidence="2" key="2">
    <citation type="submission" date="2018-05" db="EMBL/GenBank/DDBJ databases">
        <title>OpunRS2 (Oryza punctata Reference Sequence Version 2).</title>
        <authorList>
            <person name="Zhang J."/>
            <person name="Kudrna D."/>
            <person name="Lee S."/>
            <person name="Talag J."/>
            <person name="Welchert J."/>
            <person name="Wing R.A."/>
        </authorList>
    </citation>
    <scope>NUCLEOTIDE SEQUENCE [LARGE SCALE GENOMIC DNA]</scope>
</reference>
<evidence type="ECO:0000313" key="2">
    <source>
        <dbReference type="EnsemblPlants" id="OPUNC01G08440.1"/>
    </source>
</evidence>
<reference evidence="2" key="1">
    <citation type="submission" date="2015-04" db="UniProtKB">
        <authorList>
            <consortium name="EnsemblPlants"/>
        </authorList>
    </citation>
    <scope>IDENTIFICATION</scope>
</reference>
<dbReference type="Gramene" id="OPUNC01G08440.1">
    <property type="protein sequence ID" value="OPUNC01G08440.1"/>
    <property type="gene ID" value="OPUNC01G08440"/>
</dbReference>
<dbReference type="Proteomes" id="UP000026962">
    <property type="component" value="Chromosome 1"/>
</dbReference>
<dbReference type="EnsemblPlants" id="OPUNC01G08440.1">
    <property type="protein sequence ID" value="OPUNC01G08440.1"/>
    <property type="gene ID" value="OPUNC01G08440"/>
</dbReference>
<dbReference type="AlphaFoldDB" id="A0A0E0JG38"/>
<keyword evidence="1" id="KW-0732">Signal</keyword>
<name>A0A0E0JG38_ORYPU</name>
<sequence>MAFVTTLQLLFVFPAWCTLASYVALSLLKSKTCLPRSQPDSDIDSYLRDAFCFDCECGFAQAHCGHHKTHSWVGITQYLDQACMVIPNDATGALYDAFDGIQLMLWAAIWCHSTEGKHPGVLSARGG</sequence>
<feature type="chain" id="PRO_5002364255" evidence="1">
    <location>
        <begin position="21"/>
        <end position="127"/>
    </location>
</feature>
<protein>
    <submittedName>
        <fullName evidence="2">Uncharacterized protein</fullName>
    </submittedName>
</protein>
<evidence type="ECO:0000256" key="1">
    <source>
        <dbReference type="SAM" id="SignalP"/>
    </source>
</evidence>
<feature type="signal peptide" evidence="1">
    <location>
        <begin position="1"/>
        <end position="20"/>
    </location>
</feature>
<proteinExistence type="predicted"/>
<organism evidence="2">
    <name type="scientific">Oryza punctata</name>
    <name type="common">Red rice</name>
    <dbReference type="NCBI Taxonomy" id="4537"/>
    <lineage>
        <taxon>Eukaryota</taxon>
        <taxon>Viridiplantae</taxon>
        <taxon>Streptophyta</taxon>
        <taxon>Embryophyta</taxon>
        <taxon>Tracheophyta</taxon>
        <taxon>Spermatophyta</taxon>
        <taxon>Magnoliopsida</taxon>
        <taxon>Liliopsida</taxon>
        <taxon>Poales</taxon>
        <taxon>Poaceae</taxon>
        <taxon>BOP clade</taxon>
        <taxon>Oryzoideae</taxon>
        <taxon>Oryzeae</taxon>
        <taxon>Oryzinae</taxon>
        <taxon>Oryza</taxon>
    </lineage>
</organism>
<dbReference type="HOGENOM" id="CLU_1974110_0_0_1"/>
<evidence type="ECO:0000313" key="3">
    <source>
        <dbReference type="Proteomes" id="UP000026962"/>
    </source>
</evidence>